<keyword evidence="3" id="KW-0238">DNA-binding</keyword>
<gene>
    <name evidence="8" type="ORF">N7456_006093</name>
</gene>
<evidence type="ECO:0000256" key="2">
    <source>
        <dbReference type="ARBA" id="ARBA00023015"/>
    </source>
</evidence>
<feature type="domain" description="Zn(2)-C6 fungal-type" evidence="7">
    <location>
        <begin position="100"/>
        <end position="130"/>
    </location>
</feature>
<dbReference type="SUPFAM" id="SSF57701">
    <property type="entry name" value="Zn2/Cys6 DNA-binding domain"/>
    <property type="match status" value="1"/>
</dbReference>
<organism evidence="8 9">
    <name type="scientific">Penicillium angulare</name>
    <dbReference type="NCBI Taxonomy" id="116970"/>
    <lineage>
        <taxon>Eukaryota</taxon>
        <taxon>Fungi</taxon>
        <taxon>Dikarya</taxon>
        <taxon>Ascomycota</taxon>
        <taxon>Pezizomycotina</taxon>
        <taxon>Eurotiomycetes</taxon>
        <taxon>Eurotiomycetidae</taxon>
        <taxon>Eurotiales</taxon>
        <taxon>Aspergillaceae</taxon>
        <taxon>Penicillium</taxon>
    </lineage>
</organism>
<sequence length="832" mass="93271">MDSRRLSASNDESNPSITESFWTPPASHPYIPPQQTFVPGYQSSAYPLTSPTLLHPFGPTPSASGTDPSHSPDIIPPNKVAIPRITGVSNVQTRRRSARACESCRHRKIKCDGKKPACGQCIYHKNRCVYEDAKRIRDEKQLKSLTGRIEKYEKLFRSLEGDVDPHIARKIRKAMKIKDGLQSELFAEEESDSSSSVGSLDAVDIVGEDLDRNENTRAAGFFGKNSEISWIQKLEDNARKSAAQSSGQGSMDFTPEMGKAGKDIPIASMNYHLDDLDIPFVDNQTDPFAIPDRKLADEYFNAYMELVHPFFSAVRKSTFTSQYFLIFDRPSNPPRKWLAILNMIFAIGCRHCRMMNVENSSVYDDEMIFLTRARQLSIHSSTLFEHATLQQIQLEFLVSLYLLCAGQLNRASKFADMALYSAISLGINLRFEDENPHDESKEARCRLWWSIYSLQHLLTSMHGRASRVGEGICSVTLPIPVEEESFEKPEIQHLLHDSEARNNDLSALIFEKLSKPHAIPAWATEAQPCPSLFFYYLVDLSLISQAVLNKVYSIEGIREGSEHTEHRVQKYGQRMDRWLAKLPPDYQFHIPDAGPWNLNHSKLDDESAPHTRERVCLALYYYSARITLCRPCLSLNYSRNPGSSTEGTPRAKTRAELATNCLQASCSLISVFPEKVDISWLARVTPWWAVLHFLMQATTALFLALSYCSLGPSGESETHNANGASKSKSSRLSGNPYAAILDTDLSTAFTMSRKAVVWIHAMASVDPAAKRAFLLCDDIVRKIAPTLQIDLSDWPTLDSLTDSGQYGVDPNVVMDMSDLEDFVSFQDGSASS</sequence>
<dbReference type="GO" id="GO:0008270">
    <property type="term" value="F:zinc ion binding"/>
    <property type="evidence" value="ECO:0007669"/>
    <property type="project" value="InterPro"/>
</dbReference>
<keyword evidence="2" id="KW-0805">Transcription regulation</keyword>
<evidence type="ECO:0000256" key="3">
    <source>
        <dbReference type="ARBA" id="ARBA00023125"/>
    </source>
</evidence>
<name>A0A9W9FZQ9_9EURO</name>
<dbReference type="CDD" id="cd00067">
    <property type="entry name" value="GAL4"/>
    <property type="match status" value="1"/>
</dbReference>
<evidence type="ECO:0000256" key="4">
    <source>
        <dbReference type="ARBA" id="ARBA00023163"/>
    </source>
</evidence>
<dbReference type="OrthoDB" id="2593732at2759"/>
<dbReference type="PROSITE" id="PS50048">
    <property type="entry name" value="ZN2_CY6_FUNGAL_2"/>
    <property type="match status" value="1"/>
</dbReference>
<dbReference type="Pfam" id="PF00172">
    <property type="entry name" value="Zn_clus"/>
    <property type="match status" value="1"/>
</dbReference>
<reference evidence="8" key="2">
    <citation type="journal article" date="2023" name="IMA Fungus">
        <title>Comparative genomic study of the Penicillium genus elucidates a diverse pangenome and 15 lateral gene transfer events.</title>
        <authorList>
            <person name="Petersen C."/>
            <person name="Sorensen T."/>
            <person name="Nielsen M.R."/>
            <person name="Sondergaard T.E."/>
            <person name="Sorensen J.L."/>
            <person name="Fitzpatrick D.A."/>
            <person name="Frisvad J.C."/>
            <person name="Nielsen K.L."/>
        </authorList>
    </citation>
    <scope>NUCLEOTIDE SEQUENCE</scope>
    <source>
        <strain evidence="8">IBT 30069</strain>
    </source>
</reference>
<dbReference type="Gene3D" id="4.10.240.10">
    <property type="entry name" value="Zn(2)-C6 fungal-type DNA-binding domain"/>
    <property type="match status" value="1"/>
</dbReference>
<reference evidence="8" key="1">
    <citation type="submission" date="2022-11" db="EMBL/GenBank/DDBJ databases">
        <authorList>
            <person name="Petersen C."/>
        </authorList>
    </citation>
    <scope>NUCLEOTIDE SEQUENCE</scope>
    <source>
        <strain evidence="8">IBT 30069</strain>
    </source>
</reference>
<dbReference type="PANTHER" id="PTHR47654:SF4">
    <property type="entry name" value="ZN(II)2CYS6 TRANSCRIPTION FACTOR (EUROFUNG)"/>
    <property type="match status" value="1"/>
</dbReference>
<feature type="region of interest" description="Disordered" evidence="6">
    <location>
        <begin position="1"/>
        <end position="36"/>
    </location>
</feature>
<evidence type="ECO:0000256" key="5">
    <source>
        <dbReference type="ARBA" id="ARBA00023242"/>
    </source>
</evidence>
<comment type="caution">
    <text evidence="8">The sequence shown here is derived from an EMBL/GenBank/DDBJ whole genome shotgun (WGS) entry which is preliminary data.</text>
</comment>
<dbReference type="InterPro" id="IPR036864">
    <property type="entry name" value="Zn2-C6_fun-type_DNA-bd_sf"/>
</dbReference>
<dbReference type="AlphaFoldDB" id="A0A9W9FZQ9"/>
<dbReference type="GO" id="GO:0000981">
    <property type="term" value="F:DNA-binding transcription factor activity, RNA polymerase II-specific"/>
    <property type="evidence" value="ECO:0007669"/>
    <property type="project" value="InterPro"/>
</dbReference>
<proteinExistence type="predicted"/>
<evidence type="ECO:0000313" key="8">
    <source>
        <dbReference type="EMBL" id="KAJ5109418.1"/>
    </source>
</evidence>
<dbReference type="EMBL" id="JAPQKH010000003">
    <property type="protein sequence ID" value="KAJ5109418.1"/>
    <property type="molecule type" value="Genomic_DNA"/>
</dbReference>
<dbReference type="InterPro" id="IPR001138">
    <property type="entry name" value="Zn2Cys6_DnaBD"/>
</dbReference>
<protein>
    <recommendedName>
        <fullName evidence="7">Zn(2)-C6 fungal-type domain-containing protein</fullName>
    </recommendedName>
</protein>
<dbReference type="CDD" id="cd12148">
    <property type="entry name" value="fungal_TF_MHR"/>
    <property type="match status" value="1"/>
</dbReference>
<dbReference type="Pfam" id="PF04082">
    <property type="entry name" value="Fungal_trans"/>
    <property type="match status" value="1"/>
</dbReference>
<dbReference type="SMART" id="SM00906">
    <property type="entry name" value="Fungal_trans"/>
    <property type="match status" value="1"/>
</dbReference>
<evidence type="ECO:0000259" key="7">
    <source>
        <dbReference type="PROSITE" id="PS50048"/>
    </source>
</evidence>
<dbReference type="PROSITE" id="PS00463">
    <property type="entry name" value="ZN2_CY6_FUNGAL_1"/>
    <property type="match status" value="1"/>
</dbReference>
<dbReference type="GO" id="GO:0003677">
    <property type="term" value="F:DNA binding"/>
    <property type="evidence" value="ECO:0007669"/>
    <property type="project" value="UniProtKB-KW"/>
</dbReference>
<dbReference type="PRINTS" id="PR00755">
    <property type="entry name" value="AFLATOXINBRP"/>
</dbReference>
<dbReference type="PANTHER" id="PTHR47654">
    <property type="entry name" value="ZN(II)2CYS6 TRANSCRIPTION FACTOR (EUROFUNG)-RELATED"/>
    <property type="match status" value="1"/>
</dbReference>
<feature type="region of interest" description="Disordered" evidence="6">
    <location>
        <begin position="52"/>
        <end position="78"/>
    </location>
</feature>
<dbReference type="Proteomes" id="UP001149165">
    <property type="component" value="Unassembled WGS sequence"/>
</dbReference>
<dbReference type="GO" id="GO:0006351">
    <property type="term" value="P:DNA-templated transcription"/>
    <property type="evidence" value="ECO:0007669"/>
    <property type="project" value="InterPro"/>
</dbReference>
<accession>A0A9W9FZQ9</accession>
<keyword evidence="5" id="KW-0539">Nucleus</keyword>
<evidence type="ECO:0000256" key="6">
    <source>
        <dbReference type="SAM" id="MobiDB-lite"/>
    </source>
</evidence>
<keyword evidence="9" id="KW-1185">Reference proteome</keyword>
<evidence type="ECO:0000313" key="9">
    <source>
        <dbReference type="Proteomes" id="UP001149165"/>
    </source>
</evidence>
<dbReference type="InterPro" id="IPR053230">
    <property type="entry name" value="Trans_reg_galc"/>
</dbReference>
<dbReference type="SMART" id="SM00066">
    <property type="entry name" value="GAL4"/>
    <property type="match status" value="1"/>
</dbReference>
<keyword evidence="4" id="KW-0804">Transcription</keyword>
<keyword evidence="1" id="KW-0479">Metal-binding</keyword>
<dbReference type="InterPro" id="IPR007219">
    <property type="entry name" value="XnlR_reg_dom"/>
</dbReference>
<evidence type="ECO:0000256" key="1">
    <source>
        <dbReference type="ARBA" id="ARBA00022723"/>
    </source>
</evidence>
<feature type="compositionally biased region" description="Polar residues" evidence="6">
    <location>
        <begin position="1"/>
        <end position="21"/>
    </location>
</feature>